<dbReference type="Proteomes" id="UP000692954">
    <property type="component" value="Unassembled WGS sequence"/>
</dbReference>
<dbReference type="Pfam" id="PF00112">
    <property type="entry name" value="Peptidase_C1"/>
    <property type="match status" value="1"/>
</dbReference>
<evidence type="ECO:0000313" key="15">
    <source>
        <dbReference type="EMBL" id="CAD8092987.1"/>
    </source>
</evidence>
<evidence type="ECO:0000256" key="4">
    <source>
        <dbReference type="ARBA" id="ARBA00022729"/>
    </source>
</evidence>
<evidence type="ECO:0000256" key="11">
    <source>
        <dbReference type="ARBA" id="ARBA00053662"/>
    </source>
</evidence>
<keyword evidence="3" id="KW-0645">Protease</keyword>
<evidence type="ECO:0000256" key="3">
    <source>
        <dbReference type="ARBA" id="ARBA00022670"/>
    </source>
</evidence>
<evidence type="ECO:0000256" key="5">
    <source>
        <dbReference type="ARBA" id="ARBA00022801"/>
    </source>
</evidence>
<dbReference type="SMART" id="SM00645">
    <property type="entry name" value="Pept_C1"/>
    <property type="match status" value="1"/>
</dbReference>
<feature type="domain" description="Peptidase C1A papain C-terminal" evidence="13">
    <location>
        <begin position="118"/>
        <end position="312"/>
    </location>
</feature>
<keyword evidence="8" id="KW-1015">Disulfide bond</keyword>
<evidence type="ECO:0000256" key="1">
    <source>
        <dbReference type="ARBA" id="ARBA00004613"/>
    </source>
</evidence>
<accession>A0A8S1NIP4</accession>
<evidence type="ECO:0000256" key="7">
    <source>
        <dbReference type="ARBA" id="ARBA00023145"/>
    </source>
</evidence>
<reference evidence="15" key="1">
    <citation type="submission" date="2021-01" db="EMBL/GenBank/DDBJ databases">
        <authorList>
            <consortium name="Genoscope - CEA"/>
            <person name="William W."/>
        </authorList>
    </citation>
    <scope>NUCLEOTIDE SEQUENCE</scope>
</reference>
<dbReference type="FunFam" id="3.90.70.10:FF:000104">
    <property type="entry name" value="Cathepsin L 1"/>
    <property type="match status" value="1"/>
</dbReference>
<comment type="catalytic activity">
    <reaction evidence="9">
        <text>Specificity close to that of papain. As compared to cathepsin B, cathepsin L exhibits higher activity toward protein substrates, but has little activity on Z-Arg-Arg-NHMec, and no peptidyl-dipeptidase activity.</text>
        <dbReference type="EC" id="3.4.22.15"/>
    </reaction>
</comment>
<evidence type="ECO:0000259" key="13">
    <source>
        <dbReference type="SMART" id="SM00645"/>
    </source>
</evidence>
<keyword evidence="5" id="KW-0378">Hydrolase</keyword>
<organism evidence="15 16">
    <name type="scientific">Paramecium sonneborni</name>
    <dbReference type="NCBI Taxonomy" id="65129"/>
    <lineage>
        <taxon>Eukaryota</taxon>
        <taxon>Sar</taxon>
        <taxon>Alveolata</taxon>
        <taxon>Ciliophora</taxon>
        <taxon>Intramacronucleata</taxon>
        <taxon>Oligohymenophorea</taxon>
        <taxon>Peniculida</taxon>
        <taxon>Parameciidae</taxon>
        <taxon>Paramecium</taxon>
    </lineage>
</organism>
<protein>
    <recommendedName>
        <fullName evidence="10">cathepsin L</fullName>
        <ecNumber evidence="10">3.4.22.15</ecNumber>
    </recommendedName>
</protein>
<evidence type="ECO:0000256" key="10">
    <source>
        <dbReference type="ARBA" id="ARBA00038911"/>
    </source>
</evidence>
<name>A0A8S1NIP4_9CILI</name>
<evidence type="ECO:0000256" key="2">
    <source>
        <dbReference type="ARBA" id="ARBA00022525"/>
    </source>
</evidence>
<dbReference type="Pfam" id="PF08246">
    <property type="entry name" value="Inhibitor_I29"/>
    <property type="match status" value="1"/>
</dbReference>
<dbReference type="SMART" id="SM00848">
    <property type="entry name" value="Inhibitor_I29"/>
    <property type="match status" value="1"/>
</dbReference>
<evidence type="ECO:0000256" key="12">
    <source>
        <dbReference type="SAM" id="SignalP"/>
    </source>
</evidence>
<keyword evidence="16" id="KW-1185">Reference proteome</keyword>
<evidence type="ECO:0000256" key="9">
    <source>
        <dbReference type="ARBA" id="ARBA00036319"/>
    </source>
</evidence>
<dbReference type="InterPro" id="IPR039417">
    <property type="entry name" value="Peptidase_C1A_papain-like"/>
</dbReference>
<comment type="subcellular location">
    <subcellularLocation>
        <location evidence="1">Secreted</location>
    </subcellularLocation>
</comment>
<comment type="caution">
    <text evidence="15">The sequence shown here is derived from an EMBL/GenBank/DDBJ whole genome shotgun (WGS) entry which is preliminary data.</text>
</comment>
<dbReference type="PANTHER" id="PTHR12411">
    <property type="entry name" value="CYSTEINE PROTEASE FAMILY C1-RELATED"/>
    <property type="match status" value="1"/>
</dbReference>
<dbReference type="GO" id="GO:0004197">
    <property type="term" value="F:cysteine-type endopeptidase activity"/>
    <property type="evidence" value="ECO:0007669"/>
    <property type="project" value="UniProtKB-EC"/>
</dbReference>
<dbReference type="EC" id="3.4.22.15" evidence="10"/>
<comment type="function">
    <text evidence="11">May be involved in extracellular digestion.</text>
</comment>
<dbReference type="InterPro" id="IPR000668">
    <property type="entry name" value="Peptidase_C1A_C"/>
</dbReference>
<keyword evidence="6" id="KW-0788">Thiol protease</keyword>
<keyword evidence="2" id="KW-0964">Secreted</keyword>
<evidence type="ECO:0000256" key="8">
    <source>
        <dbReference type="ARBA" id="ARBA00023157"/>
    </source>
</evidence>
<feature type="domain" description="Cathepsin propeptide inhibitor" evidence="14">
    <location>
        <begin position="35"/>
        <end position="91"/>
    </location>
</feature>
<evidence type="ECO:0000256" key="6">
    <source>
        <dbReference type="ARBA" id="ARBA00022807"/>
    </source>
</evidence>
<gene>
    <name evidence="15" type="ORF">PSON_ATCC_30995.1.T0600038</name>
</gene>
<dbReference type="EMBL" id="CAJJDN010000060">
    <property type="protein sequence ID" value="CAD8092987.1"/>
    <property type="molecule type" value="Genomic_DNA"/>
</dbReference>
<keyword evidence="4 12" id="KW-0732">Signal</keyword>
<dbReference type="InterPro" id="IPR013128">
    <property type="entry name" value="Peptidase_C1A"/>
</dbReference>
<dbReference type="OrthoDB" id="10253408at2759"/>
<sequence>MIKQISILMLTSLLLISLHLKAQDQDNISNLQLLYENWKFEFGMKFLVEENQYRFEIFQTNLQKINQHNQNESQTYKMGLNQFMHLTEEQFQCLYLMKQEVYDIRQSPEITQLRNSRLNASIDYRNYTVVKDQGQCNSGWAFSVTGTMEVYQRIYQNKNVSLSEQHLIDCDQLSRGCTDGSNINGYKFAISNGVATSTEYPYVGYNQTCKRLNGTYHPIRYSSAVGEYSMKQALNSHPVSAGLDAQNWQFYKSGIFSNCGITLNHYAVVVGYEETGDWIVKNSWGQTWGENGFIRIKSGNTCAIVTYSYQDKYQ</sequence>
<proteinExistence type="predicted"/>
<dbReference type="AlphaFoldDB" id="A0A8S1NIP4"/>
<keyword evidence="7" id="KW-0865">Zymogen</keyword>
<dbReference type="GO" id="GO:0005576">
    <property type="term" value="C:extracellular region"/>
    <property type="evidence" value="ECO:0007669"/>
    <property type="project" value="UniProtKB-SubCell"/>
</dbReference>
<feature type="signal peptide" evidence="12">
    <location>
        <begin position="1"/>
        <end position="24"/>
    </location>
</feature>
<dbReference type="CDD" id="cd02248">
    <property type="entry name" value="Peptidase_C1A"/>
    <property type="match status" value="1"/>
</dbReference>
<feature type="chain" id="PRO_5035876146" description="cathepsin L" evidence="12">
    <location>
        <begin position="25"/>
        <end position="314"/>
    </location>
</feature>
<dbReference type="GO" id="GO:0006508">
    <property type="term" value="P:proteolysis"/>
    <property type="evidence" value="ECO:0007669"/>
    <property type="project" value="UniProtKB-KW"/>
</dbReference>
<dbReference type="InterPro" id="IPR013201">
    <property type="entry name" value="Prot_inhib_I29"/>
</dbReference>
<evidence type="ECO:0000259" key="14">
    <source>
        <dbReference type="SMART" id="SM00848"/>
    </source>
</evidence>
<evidence type="ECO:0000313" key="16">
    <source>
        <dbReference type="Proteomes" id="UP000692954"/>
    </source>
</evidence>